<evidence type="ECO:0000256" key="1">
    <source>
        <dbReference type="SAM" id="MobiDB-lite"/>
    </source>
</evidence>
<proteinExistence type="predicted"/>
<protein>
    <submittedName>
        <fullName evidence="2">Uncharacterized protein</fullName>
    </submittedName>
</protein>
<name>A0ABN9UI20_9DINO</name>
<dbReference type="EMBL" id="CAUYUJ010015891">
    <property type="protein sequence ID" value="CAK0859314.1"/>
    <property type="molecule type" value="Genomic_DNA"/>
</dbReference>
<dbReference type="Proteomes" id="UP001189429">
    <property type="component" value="Unassembled WGS sequence"/>
</dbReference>
<comment type="caution">
    <text evidence="2">The sequence shown here is derived from an EMBL/GenBank/DDBJ whole genome shotgun (WGS) entry which is preliminary data.</text>
</comment>
<accession>A0ABN9UI20</accession>
<evidence type="ECO:0000313" key="2">
    <source>
        <dbReference type="EMBL" id="CAK0859314.1"/>
    </source>
</evidence>
<evidence type="ECO:0000313" key="4">
    <source>
        <dbReference type="Proteomes" id="UP001189429"/>
    </source>
</evidence>
<sequence length="73" mass="7361">EAAAALRDGHADAIDDNGGSDSGCDIESGSGFDIGSEISSDLSGDEALKPDGDLDEDGFAALLPAARFDEMVD</sequence>
<organism evidence="2 4">
    <name type="scientific">Prorocentrum cordatum</name>
    <dbReference type="NCBI Taxonomy" id="2364126"/>
    <lineage>
        <taxon>Eukaryota</taxon>
        <taxon>Sar</taxon>
        <taxon>Alveolata</taxon>
        <taxon>Dinophyceae</taxon>
        <taxon>Prorocentrales</taxon>
        <taxon>Prorocentraceae</taxon>
        <taxon>Prorocentrum</taxon>
    </lineage>
</organism>
<gene>
    <name evidence="2" type="ORF">PCOR1329_LOCUS48728</name>
    <name evidence="3" type="ORF">PCOR1329_LOCUS49049</name>
</gene>
<feature type="non-terminal residue" evidence="2">
    <location>
        <position position="1"/>
    </location>
</feature>
<reference evidence="2" key="1">
    <citation type="submission" date="2023-10" db="EMBL/GenBank/DDBJ databases">
        <authorList>
            <person name="Chen Y."/>
            <person name="Shah S."/>
            <person name="Dougan E. K."/>
            <person name="Thang M."/>
            <person name="Chan C."/>
        </authorList>
    </citation>
    <scope>NUCLEOTIDE SEQUENCE [LARGE SCALE GENOMIC DNA]</scope>
</reference>
<dbReference type="EMBL" id="CAUYUJ010015934">
    <property type="protein sequence ID" value="CAK0859808.1"/>
    <property type="molecule type" value="Genomic_DNA"/>
</dbReference>
<feature type="region of interest" description="Disordered" evidence="1">
    <location>
        <begin position="1"/>
        <end position="56"/>
    </location>
</feature>
<keyword evidence="4" id="KW-1185">Reference proteome</keyword>
<evidence type="ECO:0000313" key="3">
    <source>
        <dbReference type="EMBL" id="CAK0859808.1"/>
    </source>
</evidence>